<protein>
    <submittedName>
        <fullName evidence="1">Uncharacterized protein</fullName>
    </submittedName>
</protein>
<evidence type="ECO:0000313" key="1">
    <source>
        <dbReference type="EMBL" id="BAZ02255.1"/>
    </source>
</evidence>
<reference evidence="1 2" key="1">
    <citation type="submission" date="2017-06" db="EMBL/GenBank/DDBJ databases">
        <title>Genome sequencing of cyanobaciteial culture collection at National Institute for Environmental Studies (NIES).</title>
        <authorList>
            <person name="Hirose Y."/>
            <person name="Shimura Y."/>
            <person name="Fujisawa T."/>
            <person name="Nakamura Y."/>
            <person name="Kawachi M."/>
        </authorList>
    </citation>
    <scope>NUCLEOTIDE SEQUENCE [LARGE SCALE GENOMIC DNA]</scope>
    <source>
        <strain evidence="1 2">NIES-37</strain>
    </source>
</reference>
<name>A0A1Z4N987_9CYAN</name>
<dbReference type="Proteomes" id="UP000218785">
    <property type="component" value="Chromosome"/>
</dbReference>
<evidence type="ECO:0000313" key="2">
    <source>
        <dbReference type="Proteomes" id="UP000218785"/>
    </source>
</evidence>
<dbReference type="EMBL" id="AP018248">
    <property type="protein sequence ID" value="BAZ02255.1"/>
    <property type="molecule type" value="Genomic_DNA"/>
</dbReference>
<sequence>MTFFDYKKNAQKGGKQNKEYSIYSNTFTGNGGTEKW</sequence>
<proteinExistence type="predicted"/>
<dbReference type="KEGG" id="ttq:NIES37_62670"/>
<dbReference type="AlphaFoldDB" id="A0A1Z4N987"/>
<gene>
    <name evidence="1" type="ORF">NIES37_62670</name>
</gene>
<keyword evidence="2" id="KW-1185">Reference proteome</keyword>
<accession>A0A1Z4N987</accession>
<organism evidence="1 2">
    <name type="scientific">Tolypothrix tenuis PCC 7101</name>
    <dbReference type="NCBI Taxonomy" id="231146"/>
    <lineage>
        <taxon>Bacteria</taxon>
        <taxon>Bacillati</taxon>
        <taxon>Cyanobacteriota</taxon>
        <taxon>Cyanophyceae</taxon>
        <taxon>Nostocales</taxon>
        <taxon>Tolypothrichaceae</taxon>
        <taxon>Tolypothrix</taxon>
    </lineage>
</organism>